<evidence type="ECO:0000313" key="2">
    <source>
        <dbReference type="EMBL" id="RIE02120.1"/>
    </source>
</evidence>
<reference evidence="2 3" key="1">
    <citation type="submission" date="2018-09" db="EMBL/GenBank/DDBJ databases">
        <title>Cohnella cavernae sp. nov., isolated from a karst cave.</title>
        <authorList>
            <person name="Zhu H."/>
        </authorList>
    </citation>
    <scope>NUCLEOTIDE SEQUENCE [LARGE SCALE GENOMIC DNA]</scope>
    <source>
        <strain evidence="2 3">K2E09-144</strain>
    </source>
</reference>
<keyword evidence="1" id="KW-0472">Membrane</keyword>
<evidence type="ECO:0008006" key="4">
    <source>
        <dbReference type="Google" id="ProtNLM"/>
    </source>
</evidence>
<keyword evidence="3" id="KW-1185">Reference proteome</keyword>
<accession>A0A398CI53</accession>
<keyword evidence="1" id="KW-0812">Transmembrane</keyword>
<dbReference type="AlphaFoldDB" id="A0A398CI53"/>
<evidence type="ECO:0000256" key="1">
    <source>
        <dbReference type="SAM" id="Phobius"/>
    </source>
</evidence>
<dbReference type="PANTHER" id="PTHR37826">
    <property type="entry name" value="FLOTILLIN BAND_7_5 DOMAIN PROTEIN"/>
    <property type="match status" value="1"/>
</dbReference>
<proteinExistence type="predicted"/>
<dbReference type="Proteomes" id="UP000266340">
    <property type="component" value="Unassembled WGS sequence"/>
</dbReference>
<dbReference type="OrthoDB" id="3182597at2"/>
<keyword evidence="1" id="KW-1133">Transmembrane helix</keyword>
<name>A0A398CI53_9BACL</name>
<dbReference type="PANTHER" id="PTHR37826:SF3">
    <property type="entry name" value="J DOMAIN-CONTAINING PROTEIN"/>
    <property type="match status" value="1"/>
</dbReference>
<sequence length="373" mass="42335">MTMDAHTPPPTAVASFPCPGCGGSMQFDTESQALKCQYCGGERTIEHLMEEPREHPFAEEEDSAELLDWGTEQQSVRCESCGGESLIPLRQTATQCAFCGSPKVLPQGEARSGIRPESVIPFHVSLDGAAELFRKWKGKRWFVPNAFKKQNISSKLNGIYIPYWTYDTSTYSVYSAEVGIYHYRTETRTRVVNGKSETYTEQVRYTVWHWTKGDYDRAFDDILIPASGYYDKDLLRKLGDFDLGRLTGYKPEYLSGFIAERYSVSKSQGWTYAQAEADDQIRDDVRRQIGGDEIRNLNIRTNYGDITYKHLLLPVWNATYSYRSKSYRYMVNGQTGTVSGRVPRSPWKITFFVLACLAAAIGALWIYGNSQTP</sequence>
<organism evidence="2 3">
    <name type="scientific">Cohnella faecalis</name>
    <dbReference type="NCBI Taxonomy" id="2315694"/>
    <lineage>
        <taxon>Bacteria</taxon>
        <taxon>Bacillati</taxon>
        <taxon>Bacillota</taxon>
        <taxon>Bacilli</taxon>
        <taxon>Bacillales</taxon>
        <taxon>Paenibacillaceae</taxon>
        <taxon>Cohnella</taxon>
    </lineage>
</organism>
<protein>
    <recommendedName>
        <fullName evidence="4">Primosomal protein N' (Replication factor Y)-superfamily II helicase</fullName>
    </recommendedName>
</protein>
<dbReference type="Gene3D" id="2.20.28.30">
    <property type="entry name" value="RNA polymerase ii, chain L"/>
    <property type="match status" value="1"/>
</dbReference>
<gene>
    <name evidence="2" type="ORF">D3H35_15285</name>
</gene>
<comment type="caution">
    <text evidence="2">The sequence shown here is derived from an EMBL/GenBank/DDBJ whole genome shotgun (WGS) entry which is preliminary data.</text>
</comment>
<feature type="transmembrane region" description="Helical" evidence="1">
    <location>
        <begin position="349"/>
        <end position="368"/>
    </location>
</feature>
<dbReference type="EMBL" id="QXJM01000039">
    <property type="protein sequence ID" value="RIE02120.1"/>
    <property type="molecule type" value="Genomic_DNA"/>
</dbReference>
<dbReference type="RefSeq" id="WP_119150159.1">
    <property type="nucleotide sequence ID" value="NZ_JBHSOV010000009.1"/>
</dbReference>
<evidence type="ECO:0000313" key="3">
    <source>
        <dbReference type="Proteomes" id="UP000266340"/>
    </source>
</evidence>